<evidence type="ECO:0000313" key="3">
    <source>
        <dbReference type="Proteomes" id="UP000318815"/>
    </source>
</evidence>
<sequence>MKKITWLALLVIGISSAHAQTRFGITAGFGHGTRLFPIMIRIEHPLTRPKKLLSSLAGRHTGRYTATGRFYLQPQLQFSVKGHAEYYDFKYDPTVSKTNLKDTPHFWSYLLMYV</sequence>
<dbReference type="AlphaFoldDB" id="A0A5C6LTX2"/>
<feature type="chain" id="PRO_5022757156" description="Outer membrane protein beta-barrel domain-containing protein" evidence="1">
    <location>
        <begin position="20"/>
        <end position="114"/>
    </location>
</feature>
<evidence type="ECO:0000313" key="2">
    <source>
        <dbReference type="EMBL" id="TWW00835.1"/>
    </source>
</evidence>
<comment type="caution">
    <text evidence="2">The sequence shown here is derived from an EMBL/GenBank/DDBJ whole genome shotgun (WGS) entry which is preliminary data.</text>
</comment>
<keyword evidence="3" id="KW-1185">Reference proteome</keyword>
<gene>
    <name evidence="2" type="ORF">FEF09_10100</name>
</gene>
<dbReference type="RefSeq" id="WP_146304991.1">
    <property type="nucleotide sequence ID" value="NZ_VOHS01000007.1"/>
</dbReference>
<reference evidence="2 3" key="1">
    <citation type="submission" date="2019-08" db="EMBL/GenBank/DDBJ databases">
        <title>Whole genome sequencing of chitin degrading bacteria Chitinophaga pinensis YS16.</title>
        <authorList>
            <person name="Singh R.P."/>
            <person name="Manchanda G."/>
            <person name="Maurya I.K."/>
            <person name="Joshi N.K."/>
            <person name="Srivastava A.K."/>
        </authorList>
    </citation>
    <scope>NUCLEOTIDE SEQUENCE [LARGE SCALE GENOMIC DNA]</scope>
    <source>
        <strain evidence="2 3">YS-16</strain>
    </source>
</reference>
<feature type="signal peptide" evidence="1">
    <location>
        <begin position="1"/>
        <end position="19"/>
    </location>
</feature>
<protein>
    <recommendedName>
        <fullName evidence="4">Outer membrane protein beta-barrel domain-containing protein</fullName>
    </recommendedName>
</protein>
<name>A0A5C6LTX2_9BACT</name>
<dbReference type="EMBL" id="VOHS01000007">
    <property type="protein sequence ID" value="TWW00835.1"/>
    <property type="molecule type" value="Genomic_DNA"/>
</dbReference>
<keyword evidence="1" id="KW-0732">Signal</keyword>
<organism evidence="2 3">
    <name type="scientific">Chitinophaga pinensis</name>
    <dbReference type="NCBI Taxonomy" id="79329"/>
    <lineage>
        <taxon>Bacteria</taxon>
        <taxon>Pseudomonadati</taxon>
        <taxon>Bacteroidota</taxon>
        <taxon>Chitinophagia</taxon>
        <taxon>Chitinophagales</taxon>
        <taxon>Chitinophagaceae</taxon>
        <taxon>Chitinophaga</taxon>
    </lineage>
</organism>
<proteinExistence type="predicted"/>
<evidence type="ECO:0000256" key="1">
    <source>
        <dbReference type="SAM" id="SignalP"/>
    </source>
</evidence>
<evidence type="ECO:0008006" key="4">
    <source>
        <dbReference type="Google" id="ProtNLM"/>
    </source>
</evidence>
<accession>A0A5C6LTX2</accession>
<dbReference type="Proteomes" id="UP000318815">
    <property type="component" value="Unassembled WGS sequence"/>
</dbReference>
<dbReference type="OrthoDB" id="1522982at2"/>